<sequence length="152" mass="16836">MYTSIGGSIGSAIASALWTHRLPANLEKYVGDVYNSTEIAAIYGSIVVAKAAEPRELIKKGKRQPMHHLEYSSLGFTTLIAYNDTAYDMFLPALILCFVPLIAGFLTSNFYLDDSHNAIETDKKIVLRSEEEIKAEEAALKDARARETADYQ</sequence>
<dbReference type="EMBL" id="JASBWR010000155">
    <property type="protein sequence ID" value="KAJ9091095.1"/>
    <property type="molecule type" value="Genomic_DNA"/>
</dbReference>
<name>A0ACC2UWQ3_9TREE</name>
<organism evidence="1 2">
    <name type="scientific">Naganishia cerealis</name>
    <dbReference type="NCBI Taxonomy" id="610337"/>
    <lineage>
        <taxon>Eukaryota</taxon>
        <taxon>Fungi</taxon>
        <taxon>Dikarya</taxon>
        <taxon>Basidiomycota</taxon>
        <taxon>Agaricomycotina</taxon>
        <taxon>Tremellomycetes</taxon>
        <taxon>Filobasidiales</taxon>
        <taxon>Filobasidiaceae</taxon>
        <taxon>Naganishia</taxon>
    </lineage>
</organism>
<gene>
    <name evidence="1" type="ORF">QFC19_009269</name>
</gene>
<reference evidence="1" key="1">
    <citation type="submission" date="2023-04" db="EMBL/GenBank/DDBJ databases">
        <title>Draft Genome sequencing of Naganishia species isolated from polar environments using Oxford Nanopore Technology.</title>
        <authorList>
            <person name="Leo P."/>
            <person name="Venkateswaran K."/>
        </authorList>
    </citation>
    <scope>NUCLEOTIDE SEQUENCE</scope>
    <source>
        <strain evidence="1">MNA-CCFEE 5261</strain>
    </source>
</reference>
<proteinExistence type="predicted"/>
<evidence type="ECO:0000313" key="2">
    <source>
        <dbReference type="Proteomes" id="UP001241377"/>
    </source>
</evidence>
<comment type="caution">
    <text evidence="1">The sequence shown here is derived from an EMBL/GenBank/DDBJ whole genome shotgun (WGS) entry which is preliminary data.</text>
</comment>
<protein>
    <submittedName>
        <fullName evidence="1">Uncharacterized protein</fullName>
    </submittedName>
</protein>
<keyword evidence="2" id="KW-1185">Reference proteome</keyword>
<dbReference type="Proteomes" id="UP001241377">
    <property type="component" value="Unassembled WGS sequence"/>
</dbReference>
<evidence type="ECO:0000313" key="1">
    <source>
        <dbReference type="EMBL" id="KAJ9091095.1"/>
    </source>
</evidence>
<accession>A0ACC2UWQ3</accession>